<dbReference type="PROSITE" id="PS50110">
    <property type="entry name" value="RESPONSE_REGULATORY"/>
    <property type="match status" value="1"/>
</dbReference>
<dbReference type="GO" id="GO:0000160">
    <property type="term" value="P:phosphorelay signal transduction system"/>
    <property type="evidence" value="ECO:0007669"/>
    <property type="project" value="InterPro"/>
</dbReference>
<proteinExistence type="predicted"/>
<dbReference type="EMBL" id="CP034145">
    <property type="protein sequence ID" value="AZH26076.1"/>
    <property type="molecule type" value="Genomic_DNA"/>
</dbReference>
<feature type="domain" description="Response regulatory" evidence="2">
    <location>
        <begin position="1"/>
        <end position="77"/>
    </location>
</feature>
<evidence type="ECO:0000313" key="4">
    <source>
        <dbReference type="Proteomes" id="UP000282007"/>
    </source>
</evidence>
<sequence length="79" mass="8369">MSLVDDGVDAAILDRRMPGRTGDDVAREIKMSHPTCAVVLVSALQPGEATSTDLECDRYVTKPVRRGDLIGAIEAAASL</sequence>
<evidence type="ECO:0000313" key="3">
    <source>
        <dbReference type="EMBL" id="AZH26076.1"/>
    </source>
</evidence>
<dbReference type="AlphaFoldDB" id="A0A3G8QUE6"/>
<keyword evidence="4" id="KW-1185">Reference proteome</keyword>
<organism evidence="3 4">
    <name type="scientific">Haloplanus aerogenes</name>
    <dbReference type="NCBI Taxonomy" id="660522"/>
    <lineage>
        <taxon>Archaea</taxon>
        <taxon>Methanobacteriati</taxon>
        <taxon>Methanobacteriota</taxon>
        <taxon>Stenosarchaea group</taxon>
        <taxon>Halobacteria</taxon>
        <taxon>Halobacteriales</taxon>
        <taxon>Haloferacaceae</taxon>
        <taxon>Haloplanus</taxon>
    </lineage>
</organism>
<name>A0A3G8QUE6_9EURY</name>
<dbReference type="InterPro" id="IPR011006">
    <property type="entry name" value="CheY-like_superfamily"/>
</dbReference>
<protein>
    <submittedName>
        <fullName evidence="3">Response regulator</fullName>
    </submittedName>
</protein>
<feature type="modified residue" description="4-aspartylphosphate" evidence="1">
    <location>
        <position position="14"/>
    </location>
</feature>
<dbReference type="Gene3D" id="3.40.50.2300">
    <property type="match status" value="1"/>
</dbReference>
<dbReference type="SUPFAM" id="SSF52172">
    <property type="entry name" value="CheY-like"/>
    <property type="match status" value="1"/>
</dbReference>
<accession>A0A3G8QUE6</accession>
<evidence type="ECO:0000256" key="1">
    <source>
        <dbReference type="PROSITE-ProRule" id="PRU00169"/>
    </source>
</evidence>
<dbReference type="KEGG" id="haer:DU502_12225"/>
<gene>
    <name evidence="3" type="ORF">DU502_12225</name>
</gene>
<dbReference type="InterPro" id="IPR001789">
    <property type="entry name" value="Sig_transdc_resp-reg_receiver"/>
</dbReference>
<keyword evidence="1" id="KW-0597">Phosphoprotein</keyword>
<dbReference type="Pfam" id="PF00072">
    <property type="entry name" value="Response_reg"/>
    <property type="match status" value="1"/>
</dbReference>
<dbReference type="OrthoDB" id="86314at2157"/>
<reference evidence="3 4" key="1">
    <citation type="submission" date="2018-07" db="EMBL/GenBank/DDBJ databases">
        <title>Genome sequences of Haloplanus aerogenes JCM 16430T.</title>
        <authorList>
            <person name="Kim Y.B."/>
            <person name="Roh S.W."/>
        </authorList>
    </citation>
    <scope>NUCLEOTIDE SEQUENCE [LARGE SCALE GENOMIC DNA]</scope>
    <source>
        <strain evidence="3 4">JCM 16430</strain>
    </source>
</reference>
<dbReference type="Proteomes" id="UP000282007">
    <property type="component" value="Chromosome"/>
</dbReference>
<evidence type="ECO:0000259" key="2">
    <source>
        <dbReference type="PROSITE" id="PS50110"/>
    </source>
</evidence>